<dbReference type="Gene3D" id="1.20.58.310">
    <property type="entry name" value="Polyphosphate kinase N-terminal domain"/>
    <property type="match status" value="1"/>
</dbReference>
<organism evidence="14 15">
    <name type="scientific">Candidatus Thermofonsia Clade 1 bacterium</name>
    <dbReference type="NCBI Taxonomy" id="2364210"/>
    <lineage>
        <taxon>Bacteria</taxon>
        <taxon>Bacillati</taxon>
        <taxon>Chloroflexota</taxon>
        <taxon>Candidatus Thermofontia</taxon>
        <taxon>Candidatus Thermofonsia Clade 1</taxon>
    </lineage>
</organism>
<dbReference type="InterPro" id="IPR003414">
    <property type="entry name" value="PP_kinase"/>
</dbReference>
<dbReference type="NCBIfam" id="TIGR03705">
    <property type="entry name" value="poly_P_kin"/>
    <property type="match status" value="1"/>
</dbReference>
<dbReference type="InterPro" id="IPR025200">
    <property type="entry name" value="PPK_C_dom2"/>
</dbReference>
<dbReference type="SUPFAM" id="SSF140356">
    <property type="entry name" value="PPK N-terminal domain-like"/>
    <property type="match status" value="1"/>
</dbReference>
<dbReference type="Pfam" id="PF17941">
    <property type="entry name" value="PP_kinase_C_1"/>
    <property type="match status" value="1"/>
</dbReference>
<dbReference type="Gene3D" id="3.30.1840.10">
    <property type="entry name" value="Polyphosphate kinase middle domain"/>
    <property type="match status" value="1"/>
</dbReference>
<dbReference type="PANTHER" id="PTHR30218">
    <property type="entry name" value="POLYPHOSPHATE KINASE"/>
    <property type="match status" value="1"/>
</dbReference>
<evidence type="ECO:0000256" key="6">
    <source>
        <dbReference type="ARBA" id="ARBA00022840"/>
    </source>
</evidence>
<keyword evidence="2 8" id="KW-0808">Transferase</keyword>
<dbReference type="GO" id="GO:0046872">
    <property type="term" value="F:metal ion binding"/>
    <property type="evidence" value="ECO:0007669"/>
    <property type="project" value="UniProtKB-KW"/>
</dbReference>
<dbReference type="GO" id="GO:0008976">
    <property type="term" value="F:polyphosphate kinase activity"/>
    <property type="evidence" value="ECO:0007669"/>
    <property type="project" value="UniProtKB-UniRule"/>
</dbReference>
<dbReference type="CDD" id="cd09165">
    <property type="entry name" value="PLDc_PaPPK1_C1_like"/>
    <property type="match status" value="1"/>
</dbReference>
<dbReference type="PIRSF" id="PIRSF015589">
    <property type="entry name" value="PP_kinase"/>
    <property type="match status" value="1"/>
</dbReference>
<feature type="binding site" evidence="8">
    <location>
        <position position="57"/>
    </location>
    <ligand>
        <name>ATP</name>
        <dbReference type="ChEBI" id="CHEBI:30616"/>
    </ligand>
</feature>
<comment type="caution">
    <text evidence="14">The sequence shown here is derived from an EMBL/GenBank/DDBJ whole genome shotgun (WGS) entry which is preliminary data.</text>
</comment>
<dbReference type="GO" id="GO:0006799">
    <property type="term" value="P:polyphosphate biosynthetic process"/>
    <property type="evidence" value="ECO:0007669"/>
    <property type="project" value="UniProtKB-UniRule"/>
</dbReference>
<dbReference type="Pfam" id="PF13090">
    <property type="entry name" value="PP_kinase_C"/>
    <property type="match status" value="1"/>
</dbReference>
<keyword evidence="5 8" id="KW-0418">Kinase</keyword>
<keyword evidence="4 8" id="KW-0547">Nucleotide-binding</keyword>
<evidence type="ECO:0000313" key="14">
    <source>
        <dbReference type="EMBL" id="PJF37497.1"/>
    </source>
</evidence>
<comment type="function">
    <text evidence="8 9">Catalyzes the reversible transfer of the terminal phosphate of ATP to form a long-chain polyphosphate (polyP).</text>
</comment>
<feature type="domain" description="Polyphosphate kinase C-terminal" evidence="13">
    <location>
        <begin position="346"/>
        <end position="510"/>
    </location>
</feature>
<dbReference type="Gene3D" id="3.30.870.10">
    <property type="entry name" value="Endonuclease Chain A"/>
    <property type="match status" value="2"/>
</dbReference>
<evidence type="ECO:0000259" key="13">
    <source>
        <dbReference type="Pfam" id="PF17941"/>
    </source>
</evidence>
<protein>
    <recommendedName>
        <fullName evidence="8 9">Polyphosphate kinase</fullName>
        <ecNumber evidence="8 9">2.7.4.1</ecNumber>
    </recommendedName>
    <alternativeName>
        <fullName evidence="8">ATP-polyphosphate phosphotransferase</fullName>
    </alternativeName>
    <alternativeName>
        <fullName evidence="8">Polyphosphoric acid kinase</fullName>
    </alternativeName>
</protein>
<keyword evidence="3 8" id="KW-0479">Metal-binding</keyword>
<dbReference type="InterPro" id="IPR036832">
    <property type="entry name" value="PPK_N_dom_sf"/>
</dbReference>
<dbReference type="InterPro" id="IPR041108">
    <property type="entry name" value="PP_kinase_C_1"/>
</dbReference>
<dbReference type="EMBL" id="PGTM01000001">
    <property type="protein sequence ID" value="PJF37497.1"/>
    <property type="molecule type" value="Genomic_DNA"/>
</dbReference>
<dbReference type="GO" id="GO:0005524">
    <property type="term" value="F:ATP binding"/>
    <property type="evidence" value="ECO:0007669"/>
    <property type="project" value="UniProtKB-KW"/>
</dbReference>
<evidence type="ECO:0000256" key="2">
    <source>
        <dbReference type="ARBA" id="ARBA00022679"/>
    </source>
</evidence>
<dbReference type="CDD" id="cd09168">
    <property type="entry name" value="PLDc_PaPPK1_C2_like"/>
    <property type="match status" value="1"/>
</dbReference>
<evidence type="ECO:0000256" key="9">
    <source>
        <dbReference type="RuleBase" id="RU003800"/>
    </source>
</evidence>
<feature type="binding site" evidence="8">
    <location>
        <position position="420"/>
    </location>
    <ligand>
        <name>Mg(2+)</name>
        <dbReference type="ChEBI" id="CHEBI:18420"/>
    </ligand>
</feature>
<evidence type="ECO:0000256" key="3">
    <source>
        <dbReference type="ARBA" id="ARBA00022723"/>
    </source>
</evidence>
<feature type="domain" description="Polyphosphate kinase C-terminal" evidence="12">
    <location>
        <begin position="518"/>
        <end position="691"/>
    </location>
</feature>
<feature type="binding site" evidence="8">
    <location>
        <position position="390"/>
    </location>
    <ligand>
        <name>Mg(2+)</name>
        <dbReference type="ChEBI" id="CHEBI:18420"/>
    </ligand>
</feature>
<dbReference type="SUPFAM" id="SSF143724">
    <property type="entry name" value="PHP14-like"/>
    <property type="match status" value="1"/>
</dbReference>
<dbReference type="FunFam" id="3.30.870.10:FF:000001">
    <property type="entry name" value="Polyphosphate kinase"/>
    <property type="match status" value="1"/>
</dbReference>
<dbReference type="NCBIfam" id="NF003917">
    <property type="entry name" value="PRK05443.1-1"/>
    <property type="match status" value="1"/>
</dbReference>
<dbReference type="Pfam" id="PF13089">
    <property type="entry name" value="PP_kinase_N"/>
    <property type="match status" value="1"/>
</dbReference>
<keyword evidence="1 8" id="KW-0597">Phosphoprotein</keyword>
<comment type="cofactor">
    <cofactor evidence="8">
        <name>Mg(2+)</name>
        <dbReference type="ChEBI" id="CHEBI:18420"/>
    </cofactor>
</comment>
<feature type="active site" description="Phosphohistidine intermediate" evidence="8">
    <location>
        <position position="450"/>
    </location>
</feature>
<feature type="domain" description="Polyphosphate kinase middle" evidence="10">
    <location>
        <begin position="134"/>
        <end position="320"/>
    </location>
</feature>
<proteinExistence type="inferred from homology"/>
<dbReference type="InterPro" id="IPR025198">
    <property type="entry name" value="PPK_N_dom"/>
</dbReference>
<feature type="binding site" evidence="8">
    <location>
        <position position="607"/>
    </location>
    <ligand>
        <name>ATP</name>
        <dbReference type="ChEBI" id="CHEBI:30616"/>
    </ligand>
</feature>
<accession>A0A2M8PIY5</accession>
<dbReference type="Proteomes" id="UP000229681">
    <property type="component" value="Unassembled WGS sequence"/>
</dbReference>
<sequence>MMFPAQPLQVPDLTDPSLYINRELSWLEFNRRCLHEAFNPELPLLERVRFLAIFSNNLDEFFMVRVSGLQDQVRHNVYEISPDGLTPHEQLAAIRERVLPMLYQKREHFHQELLPRLAESGVHILNYADLSEADRQVLRRYFEAEIFPVLTPLAVDPGRPFPHISNLSLNLAVRLEDAYGVERFARVKVPNIFPRLLDLNDVHRRYGTAPDLGLYRFVWLEQVIAANLDLLFQGMHVLEASLFRVTRNNDIEIAEEEASDLLESVEEVVRARRFGPVVRLDVDERMSDSVRKLLMHNLEITANELYVLPAPLGMRDLFELANIDVPALKYPPFTPSRPASLPSGCDIFAAIRRGDILLHHPYESFAPIVEFFQQAAEDPSVLAIKCTLYRIGSKSPIVEALLNAIENGKQVAALVELKARFDEENNIGWARALESAGVHVVYGLVGLKTHAKVSLVIRKEPEGIRRYVHLSTGNYNTVTARIYTDIGLLTCDPQIGADATLLFNRLTGFNNSARYQKLLVAPEHLRTAVYALIKREIAHAQAGREARLIFKMNALVDKRMIALLYEASQAGVQIDLLVRGICSLRPGVAGVSENIRVRCLLGRYLEHARIYYFANGGDAEIYCGSADLMPRNLDRRVETWFPIQAPELKRRLLDEIIAIEMADTAKARVLLPDGTYQRVLPAEGEQPLDAQRWFMEHARDH</sequence>
<dbReference type="NCBIfam" id="NF003918">
    <property type="entry name" value="PRK05443.1-2"/>
    <property type="match status" value="1"/>
</dbReference>
<evidence type="ECO:0000256" key="7">
    <source>
        <dbReference type="ARBA" id="ARBA00022842"/>
    </source>
</evidence>
<dbReference type="PANTHER" id="PTHR30218:SF0">
    <property type="entry name" value="POLYPHOSPHATE KINASE"/>
    <property type="match status" value="1"/>
</dbReference>
<dbReference type="NCBIfam" id="NF003921">
    <property type="entry name" value="PRK05443.2-2"/>
    <property type="match status" value="1"/>
</dbReference>
<evidence type="ECO:0000256" key="5">
    <source>
        <dbReference type="ARBA" id="ARBA00022777"/>
    </source>
</evidence>
<comment type="similarity">
    <text evidence="8 9">Belongs to the polyphosphate kinase 1 (PPK1) family.</text>
</comment>
<comment type="PTM">
    <text evidence="8 9">An intermediate of this reaction is the autophosphorylated ppk in which a phosphate is covalently linked to a histidine residue through a N-P bond.</text>
</comment>
<reference evidence="14 15" key="1">
    <citation type="submission" date="2017-11" db="EMBL/GenBank/DDBJ databases">
        <title>Evolution of Phototrophy in the Chloroflexi Phylum Driven by Horizontal Gene Transfer.</title>
        <authorList>
            <person name="Ward L.M."/>
            <person name="Hemp J."/>
            <person name="Shih P.M."/>
            <person name="Mcglynn S.E."/>
            <person name="Fischer W."/>
        </authorList>
    </citation>
    <scope>NUCLEOTIDE SEQUENCE [LARGE SCALE GENOMIC DNA]</scope>
    <source>
        <strain evidence="14">JP3_13</strain>
    </source>
</reference>
<evidence type="ECO:0000256" key="8">
    <source>
        <dbReference type="HAMAP-Rule" id="MF_00347"/>
    </source>
</evidence>
<dbReference type="InterPro" id="IPR024953">
    <property type="entry name" value="PP_kinase_middle"/>
</dbReference>
<dbReference type="Pfam" id="PF02503">
    <property type="entry name" value="PP_kinase"/>
    <property type="match status" value="1"/>
</dbReference>
<evidence type="ECO:0000259" key="11">
    <source>
        <dbReference type="Pfam" id="PF13089"/>
    </source>
</evidence>
<dbReference type="GO" id="GO:0009358">
    <property type="term" value="C:polyphosphate kinase complex"/>
    <property type="evidence" value="ECO:0007669"/>
    <property type="project" value="InterPro"/>
</dbReference>
<comment type="catalytic activity">
    <reaction evidence="8 9">
        <text>[phosphate](n) + ATP = [phosphate](n+1) + ADP</text>
        <dbReference type="Rhea" id="RHEA:19573"/>
        <dbReference type="Rhea" id="RHEA-COMP:9859"/>
        <dbReference type="Rhea" id="RHEA-COMP:14280"/>
        <dbReference type="ChEBI" id="CHEBI:16838"/>
        <dbReference type="ChEBI" id="CHEBI:30616"/>
        <dbReference type="ChEBI" id="CHEBI:456216"/>
        <dbReference type="EC" id="2.7.4.1"/>
    </reaction>
</comment>
<evidence type="ECO:0000259" key="10">
    <source>
        <dbReference type="Pfam" id="PF02503"/>
    </source>
</evidence>
<name>A0A2M8PIY5_9CHLR</name>
<keyword evidence="7 8" id="KW-0460">Magnesium</keyword>
<gene>
    <name evidence="14" type="primary">ppk1</name>
    <name evidence="8" type="synonym">ppk</name>
    <name evidence="14" type="ORF">CUN49_00325</name>
</gene>
<dbReference type="SUPFAM" id="SSF56024">
    <property type="entry name" value="Phospholipase D/nuclease"/>
    <property type="match status" value="2"/>
</dbReference>
<keyword evidence="6 8" id="KW-0067">ATP-binding</keyword>
<feature type="binding site" evidence="8">
    <location>
        <position position="579"/>
    </location>
    <ligand>
        <name>ATP</name>
        <dbReference type="ChEBI" id="CHEBI:30616"/>
    </ligand>
</feature>
<dbReference type="HAMAP" id="MF_00347">
    <property type="entry name" value="Polyphosphate_kinase"/>
    <property type="match status" value="1"/>
</dbReference>
<dbReference type="EC" id="2.7.4.1" evidence="8 9"/>
<evidence type="ECO:0000256" key="1">
    <source>
        <dbReference type="ARBA" id="ARBA00022553"/>
    </source>
</evidence>
<dbReference type="AlphaFoldDB" id="A0A2M8PIY5"/>
<feature type="binding site" evidence="8">
    <location>
        <position position="483"/>
    </location>
    <ligand>
        <name>ATP</name>
        <dbReference type="ChEBI" id="CHEBI:30616"/>
    </ligand>
</feature>
<evidence type="ECO:0000313" key="15">
    <source>
        <dbReference type="Proteomes" id="UP000229681"/>
    </source>
</evidence>
<feature type="domain" description="Polyphosphate kinase N-terminal" evidence="11">
    <location>
        <begin position="19"/>
        <end position="125"/>
    </location>
</feature>
<evidence type="ECO:0000256" key="4">
    <source>
        <dbReference type="ARBA" id="ARBA00022741"/>
    </source>
</evidence>
<dbReference type="InterPro" id="IPR036830">
    <property type="entry name" value="PP_kinase_middle_dom_sf"/>
</dbReference>
<evidence type="ECO:0000259" key="12">
    <source>
        <dbReference type="Pfam" id="PF13090"/>
    </source>
</evidence>